<accession>A0ABD4Z7T7</accession>
<reference evidence="3 4" key="1">
    <citation type="submission" date="2023-05" db="EMBL/GenBank/DDBJ databases">
        <title>A new hyperthermophilic archaea 'Ignisphaera cupida' sp. nov. and description of the family 'Ignisphaeraceae' fam. nov.</title>
        <authorList>
            <person name="Podosokorskaya O.A."/>
            <person name="Elcheninov A.G."/>
            <person name="Klukina A."/>
            <person name="Merkel A.Y."/>
        </authorList>
    </citation>
    <scope>NUCLEOTIDE SEQUENCE [LARGE SCALE GENOMIC DNA]</scope>
    <source>
        <strain evidence="3 4">4213-co</strain>
    </source>
</reference>
<comment type="caution">
    <text evidence="3">The sequence shown here is derived from an EMBL/GenBank/DDBJ whole genome shotgun (WGS) entry which is preliminary data.</text>
</comment>
<dbReference type="RefSeq" id="WP_285274257.1">
    <property type="nucleotide sequence ID" value="NZ_JASNVW010000006.1"/>
</dbReference>
<sequence>MDFISIVAIAIALASLVIVFAYTHRMWKYISMLLDELSIAMLVRKKSRKVKRYILVKFICKDKTDLKSFVKSLENMFTKLLGELDKIDCGITVASISTDSSRAIIRVVGDYRCLKRVLITLSIQHILFEGCIVVPIKTSGLMSRLRKML</sequence>
<dbReference type="GO" id="GO:0008033">
    <property type="term" value="P:tRNA processing"/>
    <property type="evidence" value="ECO:0007669"/>
    <property type="project" value="UniProtKB-KW"/>
</dbReference>
<gene>
    <name evidence="3" type="ORF">QPL79_07825</name>
</gene>
<dbReference type="InterPro" id="IPR038085">
    <property type="entry name" value="Rnp2-like_sf"/>
</dbReference>
<proteinExistence type="predicted"/>
<dbReference type="AlphaFoldDB" id="A0ABD4Z7T7"/>
<evidence type="ECO:0000313" key="3">
    <source>
        <dbReference type="EMBL" id="MDK6029270.1"/>
    </source>
</evidence>
<dbReference type="EMBL" id="JASNVW010000006">
    <property type="protein sequence ID" value="MDK6029270.1"/>
    <property type="molecule type" value="Genomic_DNA"/>
</dbReference>
<protein>
    <submittedName>
        <fullName evidence="3">Rpp14/Pop5 family protein</fullName>
    </submittedName>
</protein>
<organism evidence="3 4">
    <name type="scientific">Ignisphaera cupida</name>
    <dbReference type="NCBI Taxonomy" id="3050454"/>
    <lineage>
        <taxon>Archaea</taxon>
        <taxon>Thermoproteota</taxon>
        <taxon>Thermoprotei</taxon>
        <taxon>Desulfurococcales</taxon>
        <taxon>Desulfurococcaceae</taxon>
        <taxon>Ignisphaera</taxon>
    </lineage>
</organism>
<keyword evidence="2" id="KW-0812">Transmembrane</keyword>
<feature type="transmembrane region" description="Helical" evidence="2">
    <location>
        <begin position="6"/>
        <end position="23"/>
    </location>
</feature>
<evidence type="ECO:0000313" key="4">
    <source>
        <dbReference type="Proteomes" id="UP001529235"/>
    </source>
</evidence>
<keyword evidence="4" id="KW-1185">Reference proteome</keyword>
<dbReference type="GO" id="GO:1902555">
    <property type="term" value="C:endoribonuclease complex"/>
    <property type="evidence" value="ECO:0007669"/>
    <property type="project" value="UniProtKB-ARBA"/>
</dbReference>
<name>A0ABD4Z7T7_9CREN</name>
<dbReference type="InterPro" id="IPR002759">
    <property type="entry name" value="Pop5/Rpp14/Rnp2-like"/>
</dbReference>
<keyword evidence="2" id="KW-0472">Membrane</keyword>
<evidence type="ECO:0000256" key="1">
    <source>
        <dbReference type="ARBA" id="ARBA00022694"/>
    </source>
</evidence>
<keyword evidence="1" id="KW-0819">tRNA processing</keyword>
<dbReference type="Proteomes" id="UP001529235">
    <property type="component" value="Unassembled WGS sequence"/>
</dbReference>
<dbReference type="Gene3D" id="3.30.70.3250">
    <property type="entry name" value="Ribonuclease P, Pop5 subunit"/>
    <property type="match status" value="1"/>
</dbReference>
<keyword evidence="2" id="KW-1133">Transmembrane helix</keyword>
<evidence type="ECO:0000256" key="2">
    <source>
        <dbReference type="SAM" id="Phobius"/>
    </source>
</evidence>
<dbReference type="Pfam" id="PF01900">
    <property type="entry name" value="RNase_P_Rpp14"/>
    <property type="match status" value="1"/>
</dbReference>
<dbReference type="SUPFAM" id="SSF160350">
    <property type="entry name" value="Rnp2-like"/>
    <property type="match status" value="1"/>
</dbReference>
<dbReference type="GO" id="GO:1990904">
    <property type="term" value="C:ribonucleoprotein complex"/>
    <property type="evidence" value="ECO:0007669"/>
    <property type="project" value="UniProtKB-ARBA"/>
</dbReference>